<reference evidence="1 2" key="1">
    <citation type="submission" date="2023-10" db="EMBL/GenBank/DDBJ databases">
        <title>Draft genome sequence of Xylaria bambusicola isolate GMP-LS, the root and basal stem rot pathogen of sugarcane in Indonesia.</title>
        <authorList>
            <person name="Selvaraj P."/>
            <person name="Muralishankar V."/>
            <person name="Muruganantham S."/>
            <person name="Sp S."/>
            <person name="Haryani S."/>
            <person name="Lau K.J.X."/>
            <person name="Naqvi N.I."/>
        </authorList>
    </citation>
    <scope>NUCLEOTIDE SEQUENCE [LARGE SCALE GENOMIC DNA]</scope>
    <source>
        <strain evidence="1">GMP-LS</strain>
    </source>
</reference>
<dbReference type="Gene3D" id="6.10.140.2220">
    <property type="match status" value="1"/>
</dbReference>
<dbReference type="AlphaFoldDB" id="A0AAN7UNF3"/>
<name>A0AAN7UNF3_9PEZI</name>
<gene>
    <name evidence="1" type="ORF">RRF57_000335</name>
</gene>
<sequence length="569" mass="64389">MAEYENTSCPLLKVKVTYANAMEENVAMDPVEKLFCSLADPEGSSVTDSVNAGNKLTAALEEFINGPPSKDPDYQYLLNHAQKSFIKGVSTVTYFRQQLAHLAAQKPISRKDKSFKARQLKYHRWFAYGMKTETYPFEKRKPVGPASTARIAARISPRACAACGNPGANMRCSDCSLSDEEHILEKTAYCNKTCLQSHYSAHKKTCDCRRMVLRAASLMDNMFRAMQEATYIYALGKVYKKDGMVYLLDNSWDRVGITGRRLFVPFPKGVADTKEMRLAREFAQPSAPFFALTEVVGDLIYLILSEEVTLSLFFLIKTVFKPVCKNVELVHVQPRNVITPICQMTAGRALNVCLYRHTVLKLTLMSGEQYVLDLSGAQFGWKETLAPWTAWTELRAAGMDDPKALKPSGSKISPTVQQSVLEAHQQDFRMTLMEAVVKELHNIRDLGNKLKADQHEFSRTEFEIKAMMRHKIFLLIKDECHKDKYRLWLCGTPNFNVRIAGELEDALKELWISPKEYDRLKSNGTDMHKWWIDHIDGKIKETVDSAGVTIVTGASSNSVNVQELTCRKK</sequence>
<protein>
    <recommendedName>
        <fullName evidence="3">Suppressor of anucleate metulae protein B</fullName>
    </recommendedName>
</protein>
<evidence type="ECO:0000313" key="2">
    <source>
        <dbReference type="Proteomes" id="UP001305414"/>
    </source>
</evidence>
<organism evidence="1 2">
    <name type="scientific">Xylaria bambusicola</name>
    <dbReference type="NCBI Taxonomy" id="326684"/>
    <lineage>
        <taxon>Eukaryota</taxon>
        <taxon>Fungi</taxon>
        <taxon>Dikarya</taxon>
        <taxon>Ascomycota</taxon>
        <taxon>Pezizomycotina</taxon>
        <taxon>Sordariomycetes</taxon>
        <taxon>Xylariomycetidae</taxon>
        <taxon>Xylariales</taxon>
        <taxon>Xylariaceae</taxon>
        <taxon>Xylaria</taxon>
    </lineage>
</organism>
<evidence type="ECO:0000313" key="1">
    <source>
        <dbReference type="EMBL" id="KAK5624619.1"/>
    </source>
</evidence>
<dbReference type="EMBL" id="JAWHQM010000001">
    <property type="protein sequence ID" value="KAK5624619.1"/>
    <property type="molecule type" value="Genomic_DNA"/>
</dbReference>
<keyword evidence="2" id="KW-1185">Reference proteome</keyword>
<comment type="caution">
    <text evidence="1">The sequence shown here is derived from an EMBL/GenBank/DDBJ whole genome shotgun (WGS) entry which is preliminary data.</text>
</comment>
<evidence type="ECO:0008006" key="3">
    <source>
        <dbReference type="Google" id="ProtNLM"/>
    </source>
</evidence>
<proteinExistence type="predicted"/>
<accession>A0AAN7UNF3</accession>
<dbReference type="Proteomes" id="UP001305414">
    <property type="component" value="Unassembled WGS sequence"/>
</dbReference>